<dbReference type="InterPro" id="IPR030381">
    <property type="entry name" value="G_DYNAMIN_dom"/>
</dbReference>
<dbReference type="AlphaFoldDB" id="A0A1G4I884"/>
<dbReference type="PROSITE" id="PS51718">
    <property type="entry name" value="G_DYNAMIN_2"/>
    <property type="match status" value="1"/>
</dbReference>
<dbReference type="GO" id="GO:0010008">
    <property type="term" value="C:endosome membrane"/>
    <property type="evidence" value="ECO:0007669"/>
    <property type="project" value="UniProtKB-SubCell"/>
</dbReference>
<protein>
    <recommendedName>
        <fullName evidence="8">Sarcalumenin</fullName>
    </recommendedName>
</protein>
<evidence type="ECO:0000256" key="3">
    <source>
        <dbReference type="ARBA" id="ARBA00022729"/>
    </source>
</evidence>
<dbReference type="InterPro" id="IPR027417">
    <property type="entry name" value="P-loop_NTPase"/>
</dbReference>
<keyword evidence="11" id="KW-1185">Reference proteome</keyword>
<dbReference type="FunFam" id="3.40.50.300:FF:000635">
    <property type="entry name" value="Sarcalumenin, putative"/>
    <property type="match status" value="1"/>
</dbReference>
<feature type="domain" description="Dynamin-type G" evidence="9">
    <location>
        <begin position="59"/>
        <end position="290"/>
    </location>
</feature>
<keyword evidence="6" id="KW-0325">Glycoprotein</keyword>
<evidence type="ECO:0000256" key="7">
    <source>
        <dbReference type="ARBA" id="ARBA00060448"/>
    </source>
</evidence>
<organism evidence="10 11">
    <name type="scientific">Trypanosoma equiperdum</name>
    <dbReference type="NCBI Taxonomy" id="5694"/>
    <lineage>
        <taxon>Eukaryota</taxon>
        <taxon>Discoba</taxon>
        <taxon>Euglenozoa</taxon>
        <taxon>Kinetoplastea</taxon>
        <taxon>Metakinetoplastina</taxon>
        <taxon>Trypanosomatida</taxon>
        <taxon>Trypanosomatidae</taxon>
        <taxon>Trypanosoma</taxon>
    </lineage>
</organism>
<dbReference type="CDD" id="cd09913">
    <property type="entry name" value="EHD"/>
    <property type="match status" value="1"/>
</dbReference>
<keyword evidence="4" id="KW-0703">Sarcoplasmic reticulum</keyword>
<keyword evidence="3" id="KW-0732">Signal</keyword>
<dbReference type="InterPro" id="IPR045063">
    <property type="entry name" value="Dynamin_N"/>
</dbReference>
<evidence type="ECO:0000259" key="9">
    <source>
        <dbReference type="PROSITE" id="PS51718"/>
    </source>
</evidence>
<evidence type="ECO:0000256" key="8">
    <source>
        <dbReference type="ARBA" id="ARBA00074933"/>
    </source>
</evidence>
<name>A0A1G4I884_TRYEQ</name>
<dbReference type="Gene3D" id="3.40.50.300">
    <property type="entry name" value="P-loop containing nucleotide triphosphate hydrolases"/>
    <property type="match status" value="1"/>
</dbReference>
<evidence type="ECO:0000256" key="2">
    <source>
        <dbReference type="ARBA" id="ARBA00004564"/>
    </source>
</evidence>
<gene>
    <name evidence="10" type="ORF">TEOVI_000882800</name>
</gene>
<dbReference type="VEuPathDB" id="TriTrypDB:TEOVI_000882800"/>
<evidence type="ECO:0000256" key="5">
    <source>
        <dbReference type="ARBA" id="ARBA00023136"/>
    </source>
</evidence>
<comment type="subcellular location">
    <subcellularLocation>
        <location evidence="1">Endosome membrane</location>
        <topology evidence="1">Peripheral membrane protein</topology>
    </subcellularLocation>
    <subcellularLocation>
        <location evidence="2">Sarcoplasmic reticulum lumen</location>
    </subcellularLocation>
    <subcellularLocation>
        <location evidence="7">Sarcoplasmic reticulum membrane</location>
        <topology evidence="7">Peripheral membrane protein</topology>
    </subcellularLocation>
</comment>
<evidence type="ECO:0000256" key="4">
    <source>
        <dbReference type="ARBA" id="ARBA00022951"/>
    </source>
</evidence>
<dbReference type="Gene3D" id="1.10.268.20">
    <property type="match status" value="1"/>
</dbReference>
<dbReference type="SUPFAM" id="SSF52540">
    <property type="entry name" value="P-loop containing nucleoside triphosphate hydrolases"/>
    <property type="match status" value="1"/>
</dbReference>
<comment type="caution">
    <text evidence="10">The sequence shown here is derived from an EMBL/GenBank/DDBJ whole genome shotgun (WGS) entry which is preliminary data.</text>
</comment>
<reference evidence="10" key="1">
    <citation type="submission" date="2016-09" db="EMBL/GenBank/DDBJ databases">
        <authorList>
            <person name="Hebert L."/>
            <person name="Moumen B."/>
        </authorList>
    </citation>
    <scope>NUCLEOTIDE SEQUENCE [LARGE SCALE GENOMIC DNA]</scope>
    <source>
        <strain evidence="10">OVI</strain>
    </source>
</reference>
<accession>A0A1G4I884</accession>
<dbReference type="GeneID" id="92382762"/>
<evidence type="ECO:0000256" key="6">
    <source>
        <dbReference type="ARBA" id="ARBA00023180"/>
    </source>
</evidence>
<dbReference type="PANTHER" id="PTHR43681">
    <property type="entry name" value="TRANSMEMBRANE GTPASE FZO"/>
    <property type="match status" value="1"/>
</dbReference>
<dbReference type="PANTHER" id="PTHR43681:SF1">
    <property type="entry name" value="SARCALUMENIN"/>
    <property type="match status" value="1"/>
</dbReference>
<dbReference type="RefSeq" id="XP_067079490.1">
    <property type="nucleotide sequence ID" value="XM_067223389.1"/>
</dbReference>
<sequence length="517" mass="59421">MSSGNRDLSVDNPLQWRDLNNTEEFMRKLHEIYMKSVKPLEDIYLYEVLSPRWFEETLSSYKPIVTFLGPWSAGKSTFINYLLQDNYLFTGPQPTTSEFTVITYGDDVTTLDGHVVASTKDLPFRALANFGEGFMGNFCGLQVPHELLKRVVLVDTPGVLENSTDDRERRYNYTEVCRWFVERSDMVFLLFDPAKLDAGTELRNLFRYTFKGMEGKLRIVLNKADSVAKKELMRVYGSLFWNLSTLIRCTEPPRVYIGSFWDQPYKPGTFALLFTKEKEDLLYELTELVPRQARDRKVAALISHAKKVVCHAYIVGGIRADLPMFFGKEKAKRKALENLPKTYQLVASRNRLSPKDLPPAQLYHEYFEKVHLEKLPDIKKVEKTGMITTAQHYICNILPSMFYPMKQVPVPDPRNKTEQGKLREMYYGGLRDQYDGKEGKQGSSDTVPIAFRETALGPNPELRGGCGQLTVPGATANTTPAMNNVQMNEQQQQMLMQMMMMMQQQQQQGNNQFYAPR</sequence>
<keyword evidence="5" id="KW-0472">Membrane</keyword>
<dbReference type="EMBL" id="CZPT02000953">
    <property type="protein sequence ID" value="SCU68313.1"/>
    <property type="molecule type" value="Genomic_DNA"/>
</dbReference>
<dbReference type="GO" id="GO:0005525">
    <property type="term" value="F:GTP binding"/>
    <property type="evidence" value="ECO:0007669"/>
    <property type="project" value="InterPro"/>
</dbReference>
<evidence type="ECO:0000256" key="1">
    <source>
        <dbReference type="ARBA" id="ARBA00004481"/>
    </source>
</evidence>
<dbReference type="InterPro" id="IPR051943">
    <property type="entry name" value="TRAFAC_Dynamin-like_GTPase"/>
</dbReference>
<dbReference type="Pfam" id="PF00350">
    <property type="entry name" value="Dynamin_N"/>
    <property type="match status" value="1"/>
</dbReference>
<proteinExistence type="predicted"/>
<evidence type="ECO:0000313" key="11">
    <source>
        <dbReference type="Proteomes" id="UP000195570"/>
    </source>
</evidence>
<evidence type="ECO:0000313" key="10">
    <source>
        <dbReference type="EMBL" id="SCU68313.1"/>
    </source>
</evidence>
<dbReference type="Pfam" id="PF18150">
    <property type="entry name" value="DUF5600"/>
    <property type="match status" value="1"/>
</dbReference>
<dbReference type="InterPro" id="IPR040990">
    <property type="entry name" value="DUF5600"/>
</dbReference>
<dbReference type="Proteomes" id="UP000195570">
    <property type="component" value="Unassembled WGS sequence"/>
</dbReference>